<keyword evidence="5 6" id="KW-0472">Membrane</keyword>
<evidence type="ECO:0000313" key="8">
    <source>
        <dbReference type="Proteomes" id="UP000598120"/>
    </source>
</evidence>
<reference evidence="7 8" key="1">
    <citation type="journal article" date="2014" name="Int. J. Syst. Evol. Microbiol.">
        <title>Complete genome sequence of Corynebacterium casei LMG S-19264T (=DSM 44701T), isolated from a smear-ripened cheese.</title>
        <authorList>
            <consortium name="US DOE Joint Genome Institute (JGI-PGF)"/>
            <person name="Walter F."/>
            <person name="Albersmeier A."/>
            <person name="Kalinowski J."/>
            <person name="Ruckert C."/>
        </authorList>
    </citation>
    <scope>NUCLEOTIDE SEQUENCE [LARGE SCALE GENOMIC DNA]</scope>
    <source>
        <strain evidence="7 8">CGMCC 1.15295</strain>
    </source>
</reference>
<dbReference type="AlphaFoldDB" id="A0A8J2TUQ6"/>
<dbReference type="GO" id="GO:0016787">
    <property type="term" value="F:hydrolase activity"/>
    <property type="evidence" value="ECO:0007669"/>
    <property type="project" value="TreeGrafter"/>
</dbReference>
<name>A0A8J2TUQ6_9FLAO</name>
<evidence type="ECO:0000256" key="2">
    <source>
        <dbReference type="ARBA" id="ARBA00007375"/>
    </source>
</evidence>
<comment type="similarity">
    <text evidence="2">Belongs to the TMEM86 family.</text>
</comment>
<sequence>MNLRIDKSYKRVYLGTKRLNMLNSSEQKFSLIFSLILISELVCGSLESLSFLHYFTKSAIVIVLMIYFFRRSNHLTNTLKQLALFALLFSLIGDVLLMFVDRAPIYFMLGLVSFLIAHILYVFAFLKHRNTNKNPIAFIIILVTYALGLFYLLKDGLGDLLLPVIIYMLAILAMATSAFLRQNKTSKASYNFVFLGAILFMISDSILALNKFYQPIPLSNISIMLTYALAQFLIVIGLIKQR</sequence>
<dbReference type="InterPro" id="IPR012506">
    <property type="entry name" value="TMEM86B-like"/>
</dbReference>
<feature type="transmembrane region" description="Helical" evidence="6">
    <location>
        <begin position="54"/>
        <end position="70"/>
    </location>
</feature>
<proteinExistence type="inferred from homology"/>
<evidence type="ECO:0000256" key="4">
    <source>
        <dbReference type="ARBA" id="ARBA00022989"/>
    </source>
</evidence>
<dbReference type="Pfam" id="PF07947">
    <property type="entry name" value="YhhN"/>
    <property type="match status" value="1"/>
</dbReference>
<protein>
    <recommendedName>
        <fullName evidence="9">Lysoplasmalogenase</fullName>
    </recommendedName>
</protein>
<keyword evidence="8" id="KW-1185">Reference proteome</keyword>
<feature type="transmembrane region" description="Helical" evidence="6">
    <location>
        <begin position="221"/>
        <end position="239"/>
    </location>
</feature>
<keyword evidence="4 6" id="KW-1133">Transmembrane helix</keyword>
<feature type="transmembrane region" description="Helical" evidence="6">
    <location>
        <begin position="192"/>
        <end position="209"/>
    </location>
</feature>
<comment type="caution">
    <text evidence="7">The sequence shown here is derived from an EMBL/GenBank/DDBJ whole genome shotgun (WGS) entry which is preliminary data.</text>
</comment>
<evidence type="ECO:0000313" key="7">
    <source>
        <dbReference type="EMBL" id="GFZ88154.1"/>
    </source>
</evidence>
<dbReference type="PANTHER" id="PTHR31885">
    <property type="entry name" value="GH04784P"/>
    <property type="match status" value="1"/>
</dbReference>
<gene>
    <name evidence="7" type="ORF">GCM10011531_19620</name>
</gene>
<dbReference type="EMBL" id="BMIC01000003">
    <property type="protein sequence ID" value="GFZ88154.1"/>
    <property type="molecule type" value="Genomic_DNA"/>
</dbReference>
<dbReference type="PANTHER" id="PTHR31885:SF6">
    <property type="entry name" value="GH04784P"/>
    <property type="match status" value="1"/>
</dbReference>
<keyword evidence="3 6" id="KW-0812">Transmembrane</keyword>
<evidence type="ECO:0000256" key="1">
    <source>
        <dbReference type="ARBA" id="ARBA00004141"/>
    </source>
</evidence>
<feature type="transmembrane region" description="Helical" evidence="6">
    <location>
        <begin position="160"/>
        <end position="180"/>
    </location>
</feature>
<comment type="subcellular location">
    <subcellularLocation>
        <location evidence="1">Membrane</location>
        <topology evidence="1">Multi-pass membrane protein</topology>
    </subcellularLocation>
</comment>
<dbReference type="Proteomes" id="UP000598120">
    <property type="component" value="Unassembled WGS sequence"/>
</dbReference>
<dbReference type="GO" id="GO:0016020">
    <property type="term" value="C:membrane"/>
    <property type="evidence" value="ECO:0007669"/>
    <property type="project" value="UniProtKB-SubCell"/>
</dbReference>
<evidence type="ECO:0000256" key="3">
    <source>
        <dbReference type="ARBA" id="ARBA00022692"/>
    </source>
</evidence>
<organism evidence="7 8">
    <name type="scientific">Aquaticitalea lipolytica</name>
    <dbReference type="NCBI Taxonomy" id="1247562"/>
    <lineage>
        <taxon>Bacteria</taxon>
        <taxon>Pseudomonadati</taxon>
        <taxon>Bacteroidota</taxon>
        <taxon>Flavobacteriia</taxon>
        <taxon>Flavobacteriales</taxon>
        <taxon>Flavobacteriaceae</taxon>
        <taxon>Aquaticitalea</taxon>
    </lineage>
</organism>
<feature type="transmembrane region" description="Helical" evidence="6">
    <location>
        <begin position="136"/>
        <end position="154"/>
    </location>
</feature>
<feature type="transmembrane region" description="Helical" evidence="6">
    <location>
        <begin position="82"/>
        <end position="99"/>
    </location>
</feature>
<evidence type="ECO:0000256" key="5">
    <source>
        <dbReference type="ARBA" id="ARBA00023136"/>
    </source>
</evidence>
<evidence type="ECO:0000256" key="6">
    <source>
        <dbReference type="SAM" id="Phobius"/>
    </source>
</evidence>
<accession>A0A8J2TUQ6</accession>
<evidence type="ECO:0008006" key="9">
    <source>
        <dbReference type="Google" id="ProtNLM"/>
    </source>
</evidence>
<feature type="transmembrane region" description="Helical" evidence="6">
    <location>
        <begin position="105"/>
        <end position="124"/>
    </location>
</feature>